<evidence type="ECO:0000256" key="2">
    <source>
        <dbReference type="ARBA" id="ARBA00009199"/>
    </source>
</evidence>
<dbReference type="GO" id="GO:0004040">
    <property type="term" value="F:amidase activity"/>
    <property type="evidence" value="ECO:0007669"/>
    <property type="project" value="UniProtKB-EC"/>
</dbReference>
<dbReference type="InParanoid" id="A0A316YHA4"/>
<dbReference type="EMBL" id="KZ819638">
    <property type="protein sequence ID" value="PWN88456.1"/>
    <property type="molecule type" value="Genomic_DNA"/>
</dbReference>
<dbReference type="Proteomes" id="UP000245768">
    <property type="component" value="Unassembled WGS sequence"/>
</dbReference>
<dbReference type="AlphaFoldDB" id="A0A316YHA4"/>
<dbReference type="OrthoDB" id="6428749at2759"/>
<feature type="domain" description="Amidase" evidence="5">
    <location>
        <begin position="66"/>
        <end position="602"/>
    </location>
</feature>
<dbReference type="EC" id="3.5.1.4" evidence="3"/>
<dbReference type="Gene3D" id="3.90.1300.10">
    <property type="entry name" value="Amidase signature (AS) domain"/>
    <property type="match status" value="1"/>
</dbReference>
<proteinExistence type="inferred from homology"/>
<sequence>MWPFKRSNAGLIREHIKDRDFLLAHPDGVSFEATTAAASKEELDIIKCDIHGIVAGIKERKWTSTDVVKAFIGASKRAQAATNCLTEVNFPAALQRASELDAAFEKTGQLVGELHGVPFSLKDQYFLAGKKSSIGYSEWLKSEPQTTDCALARVVMEKGAICLVKTNVPQSLISFESRNPVFGQTCNPYNPAYISGGSSGGEAALLACDGVAFGFGSDIAGSLRIPTSHCGIYALKPTAGRGFPLKGSVEANPGFEAVRVVSGPMCRSSKDLELLVRIFYESLYPPPDSVVTQAEVQKRFGNESLLYSPLRPAWLQPLEAAKSRSPLRRTLRVGYYYSDGFIRTSPAAVRCVDVAKAALESLNGTDGDKGSKAVELVPIESRRLRGDLVSRIFLGLSSADGFSNLRKPMGPDAMDISLWLIMLPSLSPMLRRIAYFVARFLLRDRRLAEVIGVAGKKWTTKFLDINAEKKRYAAEFERDVWQAQDLDAIISPTMGVPAMKHYAPAQLSMVASATILYNIIDAPVSIVPVTRVNAELDSTLPSSRGYNKWTKTPGFSTCSPTVSWRLYGRVRDGKGGQYDAKAMHGLPLGIQIAARHGEDELTIGLARLLEDKLREDPQYGFGPGQWSSQNGRS</sequence>
<evidence type="ECO:0000259" key="5">
    <source>
        <dbReference type="Pfam" id="PF01425"/>
    </source>
</evidence>
<dbReference type="PANTHER" id="PTHR46072">
    <property type="entry name" value="AMIDASE-RELATED-RELATED"/>
    <property type="match status" value="1"/>
</dbReference>
<evidence type="ECO:0000313" key="7">
    <source>
        <dbReference type="Proteomes" id="UP000245768"/>
    </source>
</evidence>
<dbReference type="Pfam" id="PF01425">
    <property type="entry name" value="Amidase"/>
    <property type="match status" value="1"/>
</dbReference>
<dbReference type="InterPro" id="IPR020556">
    <property type="entry name" value="Amidase_CS"/>
</dbReference>
<reference evidence="6 7" key="1">
    <citation type="journal article" date="2018" name="Mol. Biol. Evol.">
        <title>Broad Genomic Sampling Reveals a Smut Pathogenic Ancestry of the Fungal Clade Ustilaginomycotina.</title>
        <authorList>
            <person name="Kijpornyongpan T."/>
            <person name="Mondo S.J."/>
            <person name="Barry K."/>
            <person name="Sandor L."/>
            <person name="Lee J."/>
            <person name="Lipzen A."/>
            <person name="Pangilinan J."/>
            <person name="LaButti K."/>
            <person name="Hainaut M."/>
            <person name="Henrissat B."/>
            <person name="Grigoriev I.V."/>
            <person name="Spatafora J.W."/>
            <person name="Aime M.C."/>
        </authorList>
    </citation>
    <scope>NUCLEOTIDE SEQUENCE [LARGE SCALE GENOMIC DNA]</scope>
    <source>
        <strain evidence="6 7">MCA 4198</strain>
    </source>
</reference>
<dbReference type="PANTHER" id="PTHR46072:SF11">
    <property type="entry name" value="AMIDASE-RELATED"/>
    <property type="match status" value="1"/>
</dbReference>
<dbReference type="STRING" id="215250.A0A316YHA4"/>
<keyword evidence="7" id="KW-1185">Reference proteome</keyword>
<evidence type="ECO:0000313" key="6">
    <source>
        <dbReference type="EMBL" id="PWN88456.1"/>
    </source>
</evidence>
<dbReference type="InterPro" id="IPR023631">
    <property type="entry name" value="Amidase_dom"/>
</dbReference>
<accession>A0A316YHA4</accession>
<evidence type="ECO:0000256" key="4">
    <source>
        <dbReference type="ARBA" id="ARBA00022801"/>
    </source>
</evidence>
<dbReference type="GeneID" id="37044330"/>
<gene>
    <name evidence="6" type="ORF">FA10DRAFT_268651</name>
</gene>
<dbReference type="RefSeq" id="XP_025375654.1">
    <property type="nucleotide sequence ID" value="XM_025522414.1"/>
</dbReference>
<dbReference type="PROSITE" id="PS00571">
    <property type="entry name" value="AMIDASES"/>
    <property type="match status" value="1"/>
</dbReference>
<name>A0A316YHA4_9BASI</name>
<keyword evidence="4" id="KW-0378">Hydrolase</keyword>
<evidence type="ECO:0000256" key="1">
    <source>
        <dbReference type="ARBA" id="ARBA00001311"/>
    </source>
</evidence>
<organism evidence="6 7">
    <name type="scientific">Acaromyces ingoldii</name>
    <dbReference type="NCBI Taxonomy" id="215250"/>
    <lineage>
        <taxon>Eukaryota</taxon>
        <taxon>Fungi</taxon>
        <taxon>Dikarya</taxon>
        <taxon>Basidiomycota</taxon>
        <taxon>Ustilaginomycotina</taxon>
        <taxon>Exobasidiomycetes</taxon>
        <taxon>Exobasidiales</taxon>
        <taxon>Cryptobasidiaceae</taxon>
        <taxon>Acaromyces</taxon>
    </lineage>
</organism>
<dbReference type="InterPro" id="IPR036928">
    <property type="entry name" value="AS_sf"/>
</dbReference>
<comment type="similarity">
    <text evidence="2">Belongs to the amidase family.</text>
</comment>
<comment type="catalytic activity">
    <reaction evidence="1">
        <text>a monocarboxylic acid amide + H2O = a monocarboxylate + NH4(+)</text>
        <dbReference type="Rhea" id="RHEA:12020"/>
        <dbReference type="ChEBI" id="CHEBI:15377"/>
        <dbReference type="ChEBI" id="CHEBI:28938"/>
        <dbReference type="ChEBI" id="CHEBI:35757"/>
        <dbReference type="ChEBI" id="CHEBI:83628"/>
        <dbReference type="EC" id="3.5.1.4"/>
    </reaction>
</comment>
<dbReference type="SUPFAM" id="SSF75304">
    <property type="entry name" value="Amidase signature (AS) enzymes"/>
    <property type="match status" value="1"/>
</dbReference>
<protein>
    <recommendedName>
        <fullName evidence="3">amidase</fullName>
        <ecNumber evidence="3">3.5.1.4</ecNumber>
    </recommendedName>
</protein>
<evidence type="ECO:0000256" key="3">
    <source>
        <dbReference type="ARBA" id="ARBA00012922"/>
    </source>
</evidence>